<dbReference type="InterPro" id="IPR008775">
    <property type="entry name" value="Phytyl_CoA_dOase-like"/>
</dbReference>
<name>A0AB34IQB7_PRYPA</name>
<reference evidence="1 2" key="1">
    <citation type="journal article" date="2024" name="Science">
        <title>Giant polyketide synthase enzymes in the biosynthesis of giant marine polyether toxins.</title>
        <authorList>
            <person name="Fallon T.R."/>
            <person name="Shende V.V."/>
            <person name="Wierzbicki I.H."/>
            <person name="Pendleton A.L."/>
            <person name="Watervoot N.F."/>
            <person name="Auber R.P."/>
            <person name="Gonzalez D.J."/>
            <person name="Wisecaver J.H."/>
            <person name="Moore B.S."/>
        </authorList>
    </citation>
    <scope>NUCLEOTIDE SEQUENCE [LARGE SCALE GENOMIC DNA]</scope>
    <source>
        <strain evidence="1 2">12B1</strain>
    </source>
</reference>
<dbReference type="PANTHER" id="PTHR37563">
    <property type="entry name" value="PHYTANOYL-COA DIOXYGENASE FAMILY PROTEIN (AFU_ORTHOLOGUE AFUA_2G03330)"/>
    <property type="match status" value="1"/>
</dbReference>
<sequence length="574" mass="62708">MAAANWLRLGATDSSGGSACMERSVAYDAASARVAHILDGVCCHEHCAASGEMCVASCAAEEDTDCMCADTGNPLKGSFGIGTPGGWKAHLCSETDDERLCICARTGSVRSGSSGEHAPPAKAHAVAALEFFTSINAASAQLRQAGDVHVRRALEAAADPLCGQTLDFTEDEGNVQLMGAAADRLGRCGVVALRNVFDRNFLQEYREAFTDFVWKLHIGELDTQGRTSNGERFFMHRLHDGGSRHTSARWEMLLPRSFASYELIRARVIDGILSHFRVLGPRYVLHSLGAAIAEAGVAAQMWHADAPYPFEWGTAAGSDIPPYAVTMMVPLLNMSSEHGPTHFCIGSSHTHGAFPEAFFIKSEDPDFRSKAYHQMLKDNCNASTGLREVQFNLQFGDAVLFDYQTFHRGGHNRSPQTRALLYLTFSRPWFKDEGFDDTDGDVSDSDREVSACATAPLGSSAGSELSRLTSGQKSSLLRISRPSRFAEPFPAPNSSFMEYYRRQAENDGGSSQLEVLAGRGYLFPSWLDQEFSQPVDDGNELEDDHPPVLETHVKVQDCPATAVFTEPFEEDVFW</sequence>
<dbReference type="Pfam" id="PF05721">
    <property type="entry name" value="PhyH"/>
    <property type="match status" value="1"/>
</dbReference>
<dbReference type="AlphaFoldDB" id="A0AB34IQB7"/>
<dbReference type="SUPFAM" id="SSF51197">
    <property type="entry name" value="Clavaminate synthase-like"/>
    <property type="match status" value="1"/>
</dbReference>
<evidence type="ECO:0008006" key="3">
    <source>
        <dbReference type="Google" id="ProtNLM"/>
    </source>
</evidence>
<organism evidence="1 2">
    <name type="scientific">Prymnesium parvum</name>
    <name type="common">Toxic golden alga</name>
    <dbReference type="NCBI Taxonomy" id="97485"/>
    <lineage>
        <taxon>Eukaryota</taxon>
        <taxon>Haptista</taxon>
        <taxon>Haptophyta</taxon>
        <taxon>Prymnesiophyceae</taxon>
        <taxon>Prymnesiales</taxon>
        <taxon>Prymnesiaceae</taxon>
        <taxon>Prymnesium</taxon>
    </lineage>
</organism>
<proteinExistence type="predicted"/>
<keyword evidence="2" id="KW-1185">Reference proteome</keyword>
<accession>A0AB34IQB7</accession>
<dbReference type="PANTHER" id="PTHR37563:SF2">
    <property type="entry name" value="PHYTANOYL-COA DIOXYGENASE FAMILY PROTEIN (AFU_ORTHOLOGUE AFUA_2G03330)"/>
    <property type="match status" value="1"/>
</dbReference>
<dbReference type="InterPro" id="IPR051961">
    <property type="entry name" value="Fungal_Metabolite_Diox"/>
</dbReference>
<protein>
    <recommendedName>
        <fullName evidence="3">Phytanoyl-CoA dioxygenase</fullName>
    </recommendedName>
</protein>
<dbReference type="EMBL" id="JBGBPQ010000020">
    <property type="protein sequence ID" value="KAL1504387.1"/>
    <property type="molecule type" value="Genomic_DNA"/>
</dbReference>
<comment type="caution">
    <text evidence="1">The sequence shown here is derived from an EMBL/GenBank/DDBJ whole genome shotgun (WGS) entry which is preliminary data.</text>
</comment>
<evidence type="ECO:0000313" key="2">
    <source>
        <dbReference type="Proteomes" id="UP001515480"/>
    </source>
</evidence>
<evidence type="ECO:0000313" key="1">
    <source>
        <dbReference type="EMBL" id="KAL1504387.1"/>
    </source>
</evidence>
<dbReference type="Gene3D" id="2.60.120.620">
    <property type="entry name" value="q2cbj1_9rhob like domain"/>
    <property type="match status" value="1"/>
</dbReference>
<gene>
    <name evidence="1" type="ORF">AB1Y20_010793</name>
</gene>
<dbReference type="Proteomes" id="UP001515480">
    <property type="component" value="Unassembled WGS sequence"/>
</dbReference>